<protein>
    <recommendedName>
        <fullName evidence="3">DUF2182 domain-containing protein</fullName>
    </recommendedName>
</protein>
<keyword evidence="1" id="KW-1133">Transmembrane helix</keyword>
<feature type="transmembrane region" description="Helical" evidence="1">
    <location>
        <begin position="118"/>
        <end position="141"/>
    </location>
</feature>
<dbReference type="InterPro" id="IPR018688">
    <property type="entry name" value="PpoB2-like"/>
</dbReference>
<evidence type="ECO:0000313" key="2">
    <source>
        <dbReference type="EMBL" id="SVA67966.1"/>
    </source>
</evidence>
<feature type="transmembrane region" description="Helical" evidence="1">
    <location>
        <begin position="76"/>
        <end position="97"/>
    </location>
</feature>
<proteinExistence type="predicted"/>
<accession>A0A381XT40</accession>
<feature type="transmembrane region" description="Helical" evidence="1">
    <location>
        <begin position="147"/>
        <end position="164"/>
    </location>
</feature>
<feature type="transmembrane region" description="Helical" evidence="1">
    <location>
        <begin position="32"/>
        <end position="56"/>
    </location>
</feature>
<gene>
    <name evidence="2" type="ORF">METZ01_LOCUS120820</name>
</gene>
<keyword evidence="1" id="KW-0812">Transmembrane</keyword>
<organism evidence="2">
    <name type="scientific">marine metagenome</name>
    <dbReference type="NCBI Taxonomy" id="408172"/>
    <lineage>
        <taxon>unclassified sequences</taxon>
        <taxon>metagenomes</taxon>
        <taxon>ecological metagenomes</taxon>
    </lineage>
</organism>
<dbReference type="Pfam" id="PF09948">
    <property type="entry name" value="PpoB2"/>
    <property type="match status" value="1"/>
</dbReference>
<name>A0A381XT40_9ZZZZ</name>
<evidence type="ECO:0008006" key="3">
    <source>
        <dbReference type="Google" id="ProtNLM"/>
    </source>
</evidence>
<sequence length="189" mass="21226">MSAMMIPSAYPWIVTFSSISKSKNTGSIRTTWVLLFILGYVAIWAIFSGFLLFSHLHLEERVLATSLGGTKPYSTFFPWVLIGVGVYQLTPIKNACLKHCRTPLHYFLVQWKNGPRGAFLMGMYHGVFCLGCCWALMIAMFSLGLMNLVWMILFTLIVSIENLLPQGEFFARLVGVVMLTWGLTLILGS</sequence>
<keyword evidence="1" id="KW-0472">Membrane</keyword>
<evidence type="ECO:0000256" key="1">
    <source>
        <dbReference type="SAM" id="Phobius"/>
    </source>
</evidence>
<reference evidence="2" key="1">
    <citation type="submission" date="2018-05" db="EMBL/GenBank/DDBJ databases">
        <authorList>
            <person name="Lanie J.A."/>
            <person name="Ng W.-L."/>
            <person name="Kazmierczak K.M."/>
            <person name="Andrzejewski T.M."/>
            <person name="Davidsen T.M."/>
            <person name="Wayne K.J."/>
            <person name="Tettelin H."/>
            <person name="Glass J.I."/>
            <person name="Rusch D."/>
            <person name="Podicherti R."/>
            <person name="Tsui H.-C.T."/>
            <person name="Winkler M.E."/>
        </authorList>
    </citation>
    <scope>NUCLEOTIDE SEQUENCE</scope>
</reference>
<feature type="transmembrane region" description="Helical" evidence="1">
    <location>
        <begin position="169"/>
        <end position="188"/>
    </location>
</feature>
<dbReference type="AlphaFoldDB" id="A0A381XT40"/>
<dbReference type="EMBL" id="UINC01016302">
    <property type="protein sequence ID" value="SVA67966.1"/>
    <property type="molecule type" value="Genomic_DNA"/>
</dbReference>